<reference evidence="3" key="1">
    <citation type="journal article" date="2019" name="Int. J. Syst. Evol. Microbiol.">
        <title>The Global Catalogue of Microorganisms (GCM) 10K type strain sequencing project: providing services to taxonomists for standard genome sequencing and annotation.</title>
        <authorList>
            <consortium name="The Broad Institute Genomics Platform"/>
            <consortium name="The Broad Institute Genome Sequencing Center for Infectious Disease"/>
            <person name="Wu L."/>
            <person name="Ma J."/>
        </authorList>
    </citation>
    <scope>NUCLEOTIDE SEQUENCE [LARGE SCALE GENOMIC DNA]</scope>
    <source>
        <strain evidence="3">JCM 17858</strain>
    </source>
</reference>
<accession>A0ABP8R547</accession>
<feature type="domain" description="YgjP-like metallopeptidase" evidence="1">
    <location>
        <begin position="23"/>
        <end position="229"/>
    </location>
</feature>
<dbReference type="Proteomes" id="UP001500394">
    <property type="component" value="Unassembled WGS sequence"/>
</dbReference>
<proteinExistence type="predicted"/>
<dbReference type="RefSeq" id="WP_345068146.1">
    <property type="nucleotide sequence ID" value="NZ_BAABGR010000029.1"/>
</dbReference>
<dbReference type="GO" id="GO:0008237">
    <property type="term" value="F:metallopeptidase activity"/>
    <property type="evidence" value="ECO:0007669"/>
    <property type="project" value="UniProtKB-KW"/>
</dbReference>
<evidence type="ECO:0000313" key="2">
    <source>
        <dbReference type="EMBL" id="GAA4518497.1"/>
    </source>
</evidence>
<organism evidence="2 3">
    <name type="scientific">Sphingobacterium thermophilum</name>
    <dbReference type="NCBI Taxonomy" id="768534"/>
    <lineage>
        <taxon>Bacteria</taxon>
        <taxon>Pseudomonadati</taxon>
        <taxon>Bacteroidota</taxon>
        <taxon>Sphingobacteriia</taxon>
        <taxon>Sphingobacteriales</taxon>
        <taxon>Sphingobacteriaceae</taxon>
        <taxon>Sphingobacterium</taxon>
    </lineage>
</organism>
<gene>
    <name evidence="2" type="ORF">GCM10023173_20440</name>
</gene>
<dbReference type="PANTHER" id="PTHR30399:SF1">
    <property type="entry name" value="UTP PYROPHOSPHATASE"/>
    <property type="match status" value="1"/>
</dbReference>
<evidence type="ECO:0000313" key="3">
    <source>
        <dbReference type="Proteomes" id="UP001500394"/>
    </source>
</evidence>
<keyword evidence="2" id="KW-0645">Protease</keyword>
<dbReference type="CDD" id="cd07344">
    <property type="entry name" value="M48_yhfN_like"/>
    <property type="match status" value="1"/>
</dbReference>
<evidence type="ECO:0000259" key="1">
    <source>
        <dbReference type="Pfam" id="PF01863"/>
    </source>
</evidence>
<keyword evidence="2" id="KW-0482">Metalloprotease</keyword>
<dbReference type="PANTHER" id="PTHR30399">
    <property type="entry name" value="UNCHARACTERIZED PROTEIN YGJP"/>
    <property type="match status" value="1"/>
</dbReference>
<comment type="caution">
    <text evidence="2">The sequence shown here is derived from an EMBL/GenBank/DDBJ whole genome shotgun (WGS) entry which is preliminary data.</text>
</comment>
<dbReference type="InterPro" id="IPR002725">
    <property type="entry name" value="YgjP-like_metallopeptidase"/>
</dbReference>
<dbReference type="Gene3D" id="3.30.2010.10">
    <property type="entry name" value="Metalloproteases ('zincins'), catalytic domain"/>
    <property type="match status" value="1"/>
</dbReference>
<sequence>MMKEHVQFGRHTIEFELRYAARKTVGIKVNPDTSVEVSAPETLSLDKIHQAVTRKAMWILKQKSYFLGMDTVNNDIIAKSGYSVNYLGRRYKVMVGIGGKNEVSYKGNLFLVTVKNKSYAQEVLEQWLKEKAYQKITEIAKPIIKKFSERYKAPSEIYFQEMPTRWGSCTVKNKLIFNPRLIHTPKRCIEYVVMHELCHIVHKNHSQQFFELLTQLMPDWEKRKEKLDNYK</sequence>
<dbReference type="InterPro" id="IPR053136">
    <property type="entry name" value="UTP_pyrophosphatase-like"/>
</dbReference>
<dbReference type="Pfam" id="PF01863">
    <property type="entry name" value="YgjP-like"/>
    <property type="match status" value="1"/>
</dbReference>
<protein>
    <submittedName>
        <fullName evidence="2">SprT family zinc-dependent metalloprotease</fullName>
    </submittedName>
</protein>
<keyword evidence="3" id="KW-1185">Reference proteome</keyword>
<keyword evidence="2" id="KW-0378">Hydrolase</keyword>
<name>A0ABP8R547_9SPHI</name>
<dbReference type="EMBL" id="BAABGR010000029">
    <property type="protein sequence ID" value="GAA4518497.1"/>
    <property type="molecule type" value="Genomic_DNA"/>
</dbReference>